<organism evidence="1 2">
    <name type="scientific">Pelobates cultripes</name>
    <name type="common">Western spadefoot toad</name>
    <dbReference type="NCBI Taxonomy" id="61616"/>
    <lineage>
        <taxon>Eukaryota</taxon>
        <taxon>Metazoa</taxon>
        <taxon>Chordata</taxon>
        <taxon>Craniata</taxon>
        <taxon>Vertebrata</taxon>
        <taxon>Euteleostomi</taxon>
        <taxon>Amphibia</taxon>
        <taxon>Batrachia</taxon>
        <taxon>Anura</taxon>
        <taxon>Pelobatoidea</taxon>
        <taxon>Pelobatidae</taxon>
        <taxon>Pelobates</taxon>
    </lineage>
</organism>
<dbReference type="Proteomes" id="UP001295444">
    <property type="component" value="Chromosome 08"/>
</dbReference>
<dbReference type="AlphaFoldDB" id="A0AAD1SWV7"/>
<accession>A0AAD1SWV7</accession>
<sequence length="63" mass="7419">MVALTVLAARNLIATYWKSLVCPSLNQLKDKLRQFYVYKRMSLDSPTKSKKFHETWAPWLSLM</sequence>
<evidence type="ECO:0000313" key="2">
    <source>
        <dbReference type="Proteomes" id="UP001295444"/>
    </source>
</evidence>
<dbReference type="EMBL" id="OW240919">
    <property type="protein sequence ID" value="CAH2313179.1"/>
    <property type="molecule type" value="Genomic_DNA"/>
</dbReference>
<proteinExistence type="predicted"/>
<reference evidence="1" key="1">
    <citation type="submission" date="2022-03" db="EMBL/GenBank/DDBJ databases">
        <authorList>
            <person name="Alioto T."/>
            <person name="Alioto T."/>
            <person name="Gomez Garrido J."/>
        </authorList>
    </citation>
    <scope>NUCLEOTIDE SEQUENCE</scope>
</reference>
<feature type="non-terminal residue" evidence="1">
    <location>
        <position position="63"/>
    </location>
</feature>
<name>A0AAD1SWV7_PELCU</name>
<gene>
    <name evidence="1" type="ORF">PECUL_23A007275</name>
</gene>
<evidence type="ECO:0000313" key="1">
    <source>
        <dbReference type="EMBL" id="CAH2313179.1"/>
    </source>
</evidence>
<protein>
    <submittedName>
        <fullName evidence="1">Uncharacterized protein</fullName>
    </submittedName>
</protein>
<keyword evidence="2" id="KW-1185">Reference proteome</keyword>